<evidence type="ECO:0000313" key="3">
    <source>
        <dbReference type="EMBL" id="VUG17144.1"/>
    </source>
</evidence>
<sequence>MRVQNVQGDSPSIGEQQYRVTKVRRRTNCYSRNGCQKCKQVHLKCDESYPICGRCSRLHLQCVFKNEMFAENLIVNRGELRRLSETFKGNSNQVETNLANSLRNSIISKTAGGLNEGADTKNLNQIADSREFGGFQQAISLQSTLNSDMILPSSTKIQSRASSSTSDNTAVIDKATTRETQDITPTESSSEHNFGISLDDFKIDDLIDIVPNDVALINMLGTNGQDFWKLSQKHISEPNLYLFRTSWRSSSALECLQILERFDPIIGNMEKDTLATSNSNLLDFVWTLCRETQFFYNFVDYPEETFNDIMNIFLVLTKRHNIIENTILFNASVFLTTFYSSAGMPQVEKCWDKYVRIPMLRKIITELKTALAKRCSFSELVTLAFSVAILFSVNSCDPNGTWRSNLRNCYTLMRKAIPLVETVDLNNDTDKAALDFFHVLREWFFNVEFLAMISSDNGGEITKPTPLEVLFAPTSRSEYVTLKNGINVVRGYSMSFNRILQGLYDFINHEKSLGINLSGTNILGLIYLDNYSVSVERARAFGYKLLRQIDKFHVEYRSLGLKDIEMEITLKMTDITFRKGTELYVIFFLIGEQSPDETKVKLIALLESIFAAPYYDTCGVTLHWVVYVGGLISLVINNIKLYQGFASILRKIASRGMYVGEKSLERLEHIRNKIAEGKYTELSDPHQDYILF</sequence>
<dbReference type="GO" id="GO:0000981">
    <property type="term" value="F:DNA-binding transcription factor activity, RNA polymerase II-specific"/>
    <property type="evidence" value="ECO:0007669"/>
    <property type="project" value="InterPro"/>
</dbReference>
<dbReference type="Gene3D" id="4.10.240.10">
    <property type="entry name" value="Zn(2)-C6 fungal-type DNA-binding domain"/>
    <property type="match status" value="1"/>
</dbReference>
<gene>
    <name evidence="3" type="ORF">DEBR0S1_34178G</name>
</gene>
<dbReference type="PANTHER" id="PTHR37534">
    <property type="entry name" value="TRANSCRIPTIONAL ACTIVATOR PROTEIN UGA3"/>
    <property type="match status" value="1"/>
</dbReference>
<dbReference type="InterPro" id="IPR001138">
    <property type="entry name" value="Zn2Cys6_DnaBD"/>
</dbReference>
<keyword evidence="4" id="KW-1185">Reference proteome</keyword>
<keyword evidence="1" id="KW-0539">Nucleus</keyword>
<dbReference type="Pfam" id="PF00172">
    <property type="entry name" value="Zn_clus"/>
    <property type="match status" value="1"/>
</dbReference>
<dbReference type="GO" id="GO:0000976">
    <property type="term" value="F:transcription cis-regulatory region binding"/>
    <property type="evidence" value="ECO:0007669"/>
    <property type="project" value="TreeGrafter"/>
</dbReference>
<dbReference type="PANTHER" id="PTHR37534:SF49">
    <property type="entry name" value="LYSINE BIOSYNTHESIS REGULATORY PROTEIN LYS14"/>
    <property type="match status" value="1"/>
</dbReference>
<dbReference type="GO" id="GO:0008270">
    <property type="term" value="F:zinc ion binding"/>
    <property type="evidence" value="ECO:0007669"/>
    <property type="project" value="InterPro"/>
</dbReference>
<evidence type="ECO:0000313" key="4">
    <source>
        <dbReference type="Proteomes" id="UP000478008"/>
    </source>
</evidence>
<organism evidence="3 4">
    <name type="scientific">Dekkera bruxellensis</name>
    <name type="common">Brettanomyces custersii</name>
    <dbReference type="NCBI Taxonomy" id="5007"/>
    <lineage>
        <taxon>Eukaryota</taxon>
        <taxon>Fungi</taxon>
        <taxon>Dikarya</taxon>
        <taxon>Ascomycota</taxon>
        <taxon>Saccharomycotina</taxon>
        <taxon>Pichiomycetes</taxon>
        <taxon>Pichiales</taxon>
        <taxon>Pichiaceae</taxon>
        <taxon>Brettanomyces</taxon>
    </lineage>
</organism>
<accession>A0A7D9H0M8</accession>
<feature type="domain" description="Zn(2)-C6 fungal-type" evidence="2">
    <location>
        <begin position="34"/>
        <end position="64"/>
    </location>
</feature>
<dbReference type="InterPro" id="IPR036864">
    <property type="entry name" value="Zn2-C6_fun-type_DNA-bd_sf"/>
</dbReference>
<evidence type="ECO:0000256" key="1">
    <source>
        <dbReference type="ARBA" id="ARBA00023242"/>
    </source>
</evidence>
<dbReference type="Proteomes" id="UP000478008">
    <property type="component" value="Unassembled WGS sequence"/>
</dbReference>
<dbReference type="PROSITE" id="PS50048">
    <property type="entry name" value="ZN2_CY6_FUNGAL_2"/>
    <property type="match status" value="1"/>
</dbReference>
<proteinExistence type="predicted"/>
<dbReference type="PROSITE" id="PS00463">
    <property type="entry name" value="ZN2_CY6_FUNGAL_1"/>
    <property type="match status" value="1"/>
</dbReference>
<dbReference type="SUPFAM" id="SSF57701">
    <property type="entry name" value="Zn2/Cys6 DNA-binding domain"/>
    <property type="match status" value="1"/>
</dbReference>
<dbReference type="GO" id="GO:0005634">
    <property type="term" value="C:nucleus"/>
    <property type="evidence" value="ECO:0007669"/>
    <property type="project" value="TreeGrafter"/>
</dbReference>
<dbReference type="SMART" id="SM00066">
    <property type="entry name" value="GAL4"/>
    <property type="match status" value="1"/>
</dbReference>
<name>A0A7D9H0M8_DEKBR</name>
<reference evidence="3 4" key="1">
    <citation type="submission" date="2019-07" db="EMBL/GenBank/DDBJ databases">
        <authorList>
            <person name="Friedrich A."/>
            <person name="Schacherer J."/>
        </authorList>
    </citation>
    <scope>NUCLEOTIDE SEQUENCE [LARGE SCALE GENOMIC DNA]</scope>
</reference>
<evidence type="ECO:0000259" key="2">
    <source>
        <dbReference type="PROSITE" id="PS50048"/>
    </source>
</evidence>
<dbReference type="EMBL" id="CABFWN010000001">
    <property type="protein sequence ID" value="VUG17144.1"/>
    <property type="molecule type" value="Genomic_DNA"/>
</dbReference>
<dbReference type="AlphaFoldDB" id="A0A7D9H0M8"/>
<dbReference type="GO" id="GO:0045944">
    <property type="term" value="P:positive regulation of transcription by RNA polymerase II"/>
    <property type="evidence" value="ECO:0007669"/>
    <property type="project" value="TreeGrafter"/>
</dbReference>
<dbReference type="CDD" id="cd00067">
    <property type="entry name" value="GAL4"/>
    <property type="match status" value="1"/>
</dbReference>
<protein>
    <submittedName>
        <fullName evidence="3">DEBR0S1_34178g1_1</fullName>
    </submittedName>
</protein>